<dbReference type="Pfam" id="PF02367">
    <property type="entry name" value="TsaE"/>
    <property type="match status" value="1"/>
</dbReference>
<dbReference type="EMBL" id="AP027370">
    <property type="protein sequence ID" value="BDY12086.1"/>
    <property type="molecule type" value="Genomic_DNA"/>
</dbReference>
<dbReference type="RefSeq" id="WP_286337292.1">
    <property type="nucleotide sequence ID" value="NZ_AP027370.1"/>
</dbReference>
<comment type="subcellular location">
    <subcellularLocation>
        <location evidence="1">Cytoplasm</location>
    </subcellularLocation>
</comment>
<dbReference type="Proteomes" id="UP001321445">
    <property type="component" value="Chromosome"/>
</dbReference>
<dbReference type="SUPFAM" id="SSF52540">
    <property type="entry name" value="P-loop containing nucleoside triphosphate hydrolases"/>
    <property type="match status" value="1"/>
</dbReference>
<evidence type="ECO:0000256" key="8">
    <source>
        <dbReference type="ARBA" id="ARBA00022840"/>
    </source>
</evidence>
<name>A0ABN6WSX1_9BACT</name>
<proteinExistence type="inferred from homology"/>
<protein>
    <recommendedName>
        <fullName evidence="3">tRNA threonylcarbamoyladenosine biosynthesis protein TsaE</fullName>
    </recommendedName>
    <alternativeName>
        <fullName evidence="10">t(6)A37 threonylcarbamoyladenosine biosynthesis protein TsaE</fullName>
    </alternativeName>
</protein>
<evidence type="ECO:0000256" key="1">
    <source>
        <dbReference type="ARBA" id="ARBA00004496"/>
    </source>
</evidence>
<keyword evidence="8" id="KW-0067">ATP-binding</keyword>
<evidence type="ECO:0000256" key="7">
    <source>
        <dbReference type="ARBA" id="ARBA00022741"/>
    </source>
</evidence>
<evidence type="ECO:0000256" key="5">
    <source>
        <dbReference type="ARBA" id="ARBA00022694"/>
    </source>
</evidence>
<keyword evidence="4" id="KW-0963">Cytoplasm</keyword>
<sequence length="139" mass="15256">MTKIIEASLENLDEAAAQIEAMLPEDAVIFLRGDLASGKTTLTKALAEAKGCSSRVTSPTFSIQQVYDNGIAHYDLYQCPNEKFLAMGLLESLEAPGWHLVEWGDEALEKLLRSHGFNVAVIEITPKEGSRLYKVETDA</sequence>
<evidence type="ECO:0000313" key="12">
    <source>
        <dbReference type="Proteomes" id="UP001321445"/>
    </source>
</evidence>
<evidence type="ECO:0000256" key="2">
    <source>
        <dbReference type="ARBA" id="ARBA00007599"/>
    </source>
</evidence>
<organism evidence="11 12">
    <name type="scientific">Hydrogenimonas cancrithermarum</name>
    <dbReference type="NCBI Taxonomy" id="2993563"/>
    <lineage>
        <taxon>Bacteria</taxon>
        <taxon>Pseudomonadati</taxon>
        <taxon>Campylobacterota</taxon>
        <taxon>Epsilonproteobacteria</taxon>
        <taxon>Campylobacterales</taxon>
        <taxon>Hydrogenimonadaceae</taxon>
        <taxon>Hydrogenimonas</taxon>
    </lineage>
</organism>
<reference evidence="11 12" key="1">
    <citation type="submission" date="2023-03" db="EMBL/GenBank/DDBJ databases">
        <title>Description of Hydrogenimonas sp. ISO32.</title>
        <authorList>
            <person name="Mino S."/>
            <person name="Fukazawa S."/>
            <person name="Sawabe T."/>
        </authorList>
    </citation>
    <scope>NUCLEOTIDE SEQUENCE [LARGE SCALE GENOMIC DNA]</scope>
    <source>
        <strain evidence="11 12">ISO32</strain>
    </source>
</reference>
<evidence type="ECO:0000313" key="11">
    <source>
        <dbReference type="EMBL" id="BDY12086.1"/>
    </source>
</evidence>
<dbReference type="NCBIfam" id="TIGR00150">
    <property type="entry name" value="T6A_YjeE"/>
    <property type="match status" value="1"/>
</dbReference>
<evidence type="ECO:0000256" key="4">
    <source>
        <dbReference type="ARBA" id="ARBA00022490"/>
    </source>
</evidence>
<dbReference type="Gene3D" id="3.40.50.300">
    <property type="entry name" value="P-loop containing nucleotide triphosphate hydrolases"/>
    <property type="match status" value="1"/>
</dbReference>
<dbReference type="PANTHER" id="PTHR33540">
    <property type="entry name" value="TRNA THREONYLCARBAMOYLADENOSINE BIOSYNTHESIS PROTEIN TSAE"/>
    <property type="match status" value="1"/>
</dbReference>
<gene>
    <name evidence="11" type="ORF">HCR_03980</name>
</gene>
<keyword evidence="9" id="KW-0460">Magnesium</keyword>
<evidence type="ECO:0000256" key="10">
    <source>
        <dbReference type="ARBA" id="ARBA00032441"/>
    </source>
</evidence>
<keyword evidence="12" id="KW-1185">Reference proteome</keyword>
<dbReference type="InterPro" id="IPR003442">
    <property type="entry name" value="T6A_TsaE"/>
</dbReference>
<comment type="similarity">
    <text evidence="2">Belongs to the TsaE family.</text>
</comment>
<evidence type="ECO:0000256" key="3">
    <source>
        <dbReference type="ARBA" id="ARBA00019010"/>
    </source>
</evidence>
<keyword evidence="6" id="KW-0479">Metal-binding</keyword>
<evidence type="ECO:0000256" key="6">
    <source>
        <dbReference type="ARBA" id="ARBA00022723"/>
    </source>
</evidence>
<dbReference type="InterPro" id="IPR027417">
    <property type="entry name" value="P-loop_NTPase"/>
</dbReference>
<evidence type="ECO:0000256" key="9">
    <source>
        <dbReference type="ARBA" id="ARBA00022842"/>
    </source>
</evidence>
<accession>A0ABN6WSX1</accession>
<dbReference type="PANTHER" id="PTHR33540:SF2">
    <property type="entry name" value="TRNA THREONYLCARBAMOYLADENOSINE BIOSYNTHESIS PROTEIN TSAE"/>
    <property type="match status" value="1"/>
</dbReference>
<keyword evidence="7" id="KW-0547">Nucleotide-binding</keyword>
<keyword evidence="5" id="KW-0819">tRNA processing</keyword>